<feature type="transmembrane region" description="Helical" evidence="8">
    <location>
        <begin position="21"/>
        <end position="43"/>
    </location>
</feature>
<evidence type="ECO:0000256" key="8">
    <source>
        <dbReference type="SAM" id="Phobius"/>
    </source>
</evidence>
<dbReference type="PRINTS" id="PR01806">
    <property type="entry name" value="VIRFACTRMVIN"/>
</dbReference>
<comment type="subcellular location">
    <subcellularLocation>
        <location evidence="1">Cell membrane</location>
        <topology evidence="1">Multi-pass membrane protein</topology>
    </subcellularLocation>
</comment>
<keyword evidence="2" id="KW-1003">Cell membrane</keyword>
<evidence type="ECO:0000256" key="4">
    <source>
        <dbReference type="ARBA" id="ARBA00022960"/>
    </source>
</evidence>
<feature type="transmembrane region" description="Helical" evidence="8">
    <location>
        <begin position="55"/>
        <end position="74"/>
    </location>
</feature>
<evidence type="ECO:0000256" key="2">
    <source>
        <dbReference type="ARBA" id="ARBA00022475"/>
    </source>
</evidence>
<feature type="transmembrane region" description="Helical" evidence="8">
    <location>
        <begin position="319"/>
        <end position="342"/>
    </location>
</feature>
<evidence type="ECO:0000313" key="10">
    <source>
        <dbReference type="Proteomes" id="UP001595823"/>
    </source>
</evidence>
<reference evidence="10" key="1">
    <citation type="journal article" date="2019" name="Int. J. Syst. Evol. Microbiol.">
        <title>The Global Catalogue of Microorganisms (GCM) 10K type strain sequencing project: providing services to taxonomists for standard genome sequencing and annotation.</title>
        <authorList>
            <consortium name="The Broad Institute Genomics Platform"/>
            <consortium name="The Broad Institute Genome Sequencing Center for Infectious Disease"/>
            <person name="Wu L."/>
            <person name="Ma J."/>
        </authorList>
    </citation>
    <scope>NUCLEOTIDE SEQUENCE [LARGE SCALE GENOMIC DNA]</scope>
    <source>
        <strain evidence="10">IBRC-M 10908</strain>
    </source>
</reference>
<feature type="transmembrane region" description="Helical" evidence="8">
    <location>
        <begin position="278"/>
        <end position="298"/>
    </location>
</feature>
<evidence type="ECO:0000256" key="1">
    <source>
        <dbReference type="ARBA" id="ARBA00004651"/>
    </source>
</evidence>
<accession>A0ABV8TWS8</accession>
<evidence type="ECO:0000256" key="6">
    <source>
        <dbReference type="ARBA" id="ARBA00022989"/>
    </source>
</evidence>
<dbReference type="Proteomes" id="UP001595823">
    <property type="component" value="Unassembled WGS sequence"/>
</dbReference>
<dbReference type="EMBL" id="JBHSDK010000012">
    <property type="protein sequence ID" value="MFC4335229.1"/>
    <property type="molecule type" value="Genomic_DNA"/>
</dbReference>
<dbReference type="Pfam" id="PF03023">
    <property type="entry name" value="MurJ"/>
    <property type="match status" value="1"/>
</dbReference>
<proteinExistence type="predicted"/>
<dbReference type="PANTHER" id="PTHR47019:SF1">
    <property type="entry name" value="LIPID II FLIPPASE MURJ"/>
    <property type="match status" value="1"/>
</dbReference>
<dbReference type="PANTHER" id="PTHR47019">
    <property type="entry name" value="LIPID II FLIPPASE MURJ"/>
    <property type="match status" value="1"/>
</dbReference>
<feature type="transmembrane region" description="Helical" evidence="8">
    <location>
        <begin position="395"/>
        <end position="414"/>
    </location>
</feature>
<keyword evidence="4" id="KW-0133">Cell shape</keyword>
<dbReference type="InterPro" id="IPR051050">
    <property type="entry name" value="Lipid_II_flippase_MurJ/MviN"/>
</dbReference>
<keyword evidence="10" id="KW-1185">Reference proteome</keyword>
<feature type="transmembrane region" description="Helical" evidence="8">
    <location>
        <begin position="195"/>
        <end position="217"/>
    </location>
</feature>
<feature type="transmembrane region" description="Helical" evidence="8">
    <location>
        <begin position="160"/>
        <end position="183"/>
    </location>
</feature>
<feature type="transmembrane region" description="Helical" evidence="8">
    <location>
        <begin position="420"/>
        <end position="442"/>
    </location>
</feature>
<keyword evidence="7 8" id="KW-0472">Membrane</keyword>
<name>A0ABV8TWS8_9ACTN</name>
<keyword evidence="3 8" id="KW-0812">Transmembrane</keyword>
<evidence type="ECO:0000256" key="3">
    <source>
        <dbReference type="ARBA" id="ARBA00022692"/>
    </source>
</evidence>
<feature type="transmembrane region" description="Helical" evidence="8">
    <location>
        <begin position="95"/>
        <end position="118"/>
    </location>
</feature>
<keyword evidence="5" id="KW-0573">Peptidoglycan synthesis</keyword>
<keyword evidence="6 8" id="KW-1133">Transmembrane helix</keyword>
<feature type="transmembrane region" description="Helical" evidence="8">
    <location>
        <begin position="130"/>
        <end position="148"/>
    </location>
</feature>
<dbReference type="RefSeq" id="WP_380619721.1">
    <property type="nucleotide sequence ID" value="NZ_JBHSDK010000012.1"/>
</dbReference>
<organism evidence="9 10">
    <name type="scientific">Salininema proteolyticum</name>
    <dbReference type="NCBI Taxonomy" id="1607685"/>
    <lineage>
        <taxon>Bacteria</taxon>
        <taxon>Bacillati</taxon>
        <taxon>Actinomycetota</taxon>
        <taxon>Actinomycetes</taxon>
        <taxon>Glycomycetales</taxon>
        <taxon>Glycomycetaceae</taxon>
        <taxon>Salininema</taxon>
    </lineage>
</organism>
<comment type="caution">
    <text evidence="9">The sequence shown here is derived from an EMBL/GenBank/DDBJ whole genome shotgun (WGS) entry which is preliminary data.</text>
</comment>
<feature type="transmembrane region" description="Helical" evidence="8">
    <location>
        <begin position="238"/>
        <end position="266"/>
    </location>
</feature>
<evidence type="ECO:0000256" key="7">
    <source>
        <dbReference type="ARBA" id="ARBA00023136"/>
    </source>
</evidence>
<feature type="transmembrane region" description="Helical" evidence="8">
    <location>
        <begin position="362"/>
        <end position="383"/>
    </location>
</feature>
<evidence type="ECO:0000313" key="9">
    <source>
        <dbReference type="EMBL" id="MFC4335229.1"/>
    </source>
</evidence>
<gene>
    <name evidence="9" type="ORF">ACFPET_08465</name>
</gene>
<sequence length="449" mass="46862">MTGDSTRTVATRSARIAAATLTSRATGFIRTVSLGAALGAGLVGNSYATALMLPGIVYEILLGGIGTAILLPLLHKAQTKGDKYAGDFTARIISVSTLSFVAVVIVLMATLPLVIPLLGGSAVSAEANRLAIQLSVFTVPTIAAYGVAATLTACLHSHKVFGVPAIAPMANNLTLIAAAAILLLTPAGTSTTTTISVLGTATLMGAALQVLLLYLTLRRTTGYRWSWQPSLRGYGLRALARTLGWVIAYTAIAQAGTVVTLGLLRASSTTGPMIYNNAWIILMMAYGVAALPIITSSAPDLTAQAAESPRKARDGYRRAARLILIVTVPASLVGAVLAIPITQFVFSWGRYTDADATATGQVLAIGLLALAPYAISQLQLWAFLSLRDARTPTMVMASGSLLRILLCVGVFAFLQPAWTGMGLIAAWGIGNLLTALVGDLAFRHRCRLR</sequence>
<evidence type="ECO:0000256" key="5">
    <source>
        <dbReference type="ARBA" id="ARBA00022984"/>
    </source>
</evidence>
<protein>
    <submittedName>
        <fullName evidence="9">Lipid II flippase MurJ</fullName>
    </submittedName>
</protein>
<dbReference type="InterPro" id="IPR004268">
    <property type="entry name" value="MurJ"/>
</dbReference>